<dbReference type="AlphaFoldDB" id="A0ABD2PK42"/>
<dbReference type="EMBL" id="JBJKFK010007699">
    <property type="protein sequence ID" value="KAL3307308.1"/>
    <property type="molecule type" value="Genomic_DNA"/>
</dbReference>
<evidence type="ECO:0000313" key="2">
    <source>
        <dbReference type="EMBL" id="KAL3307308.1"/>
    </source>
</evidence>
<comment type="caution">
    <text evidence="2">The sequence shown here is derived from an EMBL/GenBank/DDBJ whole genome shotgun (WGS) entry which is preliminary data.</text>
</comment>
<feature type="region of interest" description="Disordered" evidence="1">
    <location>
        <begin position="46"/>
        <end position="78"/>
    </location>
</feature>
<evidence type="ECO:0000256" key="1">
    <source>
        <dbReference type="SAM" id="MobiDB-lite"/>
    </source>
</evidence>
<keyword evidence="3" id="KW-1185">Reference proteome</keyword>
<reference evidence="2 3" key="1">
    <citation type="submission" date="2024-11" db="EMBL/GenBank/DDBJ databases">
        <title>Adaptive evolution of stress response genes in parasites aligns with host niche diversity.</title>
        <authorList>
            <person name="Hahn C."/>
            <person name="Resl P."/>
        </authorList>
    </citation>
    <scope>NUCLEOTIDE SEQUENCE [LARGE SCALE GENOMIC DNA]</scope>
    <source>
        <strain evidence="2">EGGRZ-B1_66</strain>
        <tissue evidence="2">Body</tissue>
    </source>
</reference>
<sequence length="145" mass="16243">MKDYRIQVNTYLDQSPIMSMDNAVPDLDLDPESKAYLETLVNQAQLSSPQVHPQPATDGFRQLPEFEFDPSQPYSPNQPFLPVINPGFNWNGKQLIDPNKAIFEPDVNIMKDGRDSKPAQVNITLVPVFTAKPKPPPINLPVSDT</sequence>
<protein>
    <submittedName>
        <fullName evidence="2">Uncharacterized protein</fullName>
    </submittedName>
</protein>
<organism evidence="2 3">
    <name type="scientific">Cichlidogyrus casuarinus</name>
    <dbReference type="NCBI Taxonomy" id="1844966"/>
    <lineage>
        <taxon>Eukaryota</taxon>
        <taxon>Metazoa</taxon>
        <taxon>Spiralia</taxon>
        <taxon>Lophotrochozoa</taxon>
        <taxon>Platyhelminthes</taxon>
        <taxon>Monogenea</taxon>
        <taxon>Monopisthocotylea</taxon>
        <taxon>Dactylogyridea</taxon>
        <taxon>Ancyrocephalidae</taxon>
        <taxon>Cichlidogyrus</taxon>
    </lineage>
</organism>
<dbReference type="Proteomes" id="UP001626550">
    <property type="component" value="Unassembled WGS sequence"/>
</dbReference>
<gene>
    <name evidence="2" type="ORF">Ciccas_014182</name>
</gene>
<feature type="non-terminal residue" evidence="2">
    <location>
        <position position="145"/>
    </location>
</feature>
<accession>A0ABD2PK42</accession>
<proteinExistence type="predicted"/>
<evidence type="ECO:0000313" key="3">
    <source>
        <dbReference type="Proteomes" id="UP001626550"/>
    </source>
</evidence>
<name>A0ABD2PK42_9PLAT</name>